<gene>
    <name evidence="8" type="ORF">BT93_L1297</name>
</gene>
<sequence length="147" mass="17230">MDYLLPDQPPSHISPRFTLELEFVLALGNPQYLHWLSYTYPHLFNPPASSNPKIKSTNDGNTDADKFARYLAYLYNYWREPKYSQYLTHPTATLWILSLLQHEQFRKDVVRIDVIERLQAELYGMQERNAHDETVKAELETNNAVAT</sequence>
<dbReference type="Gene3D" id="1.10.10.1340">
    <property type="entry name" value="Mediator of RNA polymerase II, submodule Med31 (Soh1)"/>
    <property type="match status" value="1"/>
</dbReference>
<name>A0A8T0CHW3_CORYI</name>
<dbReference type="PANTHER" id="PTHR13186">
    <property type="entry name" value="MEDIATOR OF RNA POLYMERASE II TRANSCRIPTION SUBUNIT 31"/>
    <property type="match status" value="1"/>
</dbReference>
<evidence type="ECO:0000256" key="7">
    <source>
        <dbReference type="RuleBase" id="RU364129"/>
    </source>
</evidence>
<protein>
    <recommendedName>
        <fullName evidence="7">Mediator of RNA polymerase II transcription subunit 31</fullName>
    </recommendedName>
</protein>
<dbReference type="Gramene" id="rna-gnl|WGS:JABURB|Cocit.L1297.1">
    <property type="protein sequence ID" value="cds-KAF7845676.1"/>
    <property type="gene ID" value="gene-BT93_L1297"/>
</dbReference>
<dbReference type="Pfam" id="PF05669">
    <property type="entry name" value="Med31"/>
    <property type="match status" value="1"/>
</dbReference>
<reference evidence="8" key="1">
    <citation type="submission" date="2020-05" db="EMBL/GenBank/DDBJ databases">
        <title>WGS assembly of Corymbia citriodora subspecies variegata.</title>
        <authorList>
            <person name="Barry K."/>
            <person name="Hundley H."/>
            <person name="Shu S."/>
            <person name="Jenkins J."/>
            <person name="Grimwood J."/>
            <person name="Baten A."/>
        </authorList>
    </citation>
    <scope>NUCLEOTIDE SEQUENCE</scope>
    <source>
        <strain evidence="8">CV2-018</strain>
    </source>
</reference>
<evidence type="ECO:0000313" key="9">
    <source>
        <dbReference type="Proteomes" id="UP000806378"/>
    </source>
</evidence>
<evidence type="ECO:0000256" key="3">
    <source>
        <dbReference type="ARBA" id="ARBA00023015"/>
    </source>
</evidence>
<dbReference type="GO" id="GO:0016592">
    <property type="term" value="C:mediator complex"/>
    <property type="evidence" value="ECO:0007669"/>
    <property type="project" value="InterPro"/>
</dbReference>
<dbReference type="GO" id="GO:0003712">
    <property type="term" value="F:transcription coregulator activity"/>
    <property type="evidence" value="ECO:0007669"/>
    <property type="project" value="InterPro"/>
</dbReference>
<keyword evidence="6 7" id="KW-0539">Nucleus</keyword>
<keyword evidence="3 7" id="KW-0805">Transcription regulation</keyword>
<organism evidence="8 9">
    <name type="scientific">Corymbia citriodora subsp. variegata</name>
    <dbReference type="NCBI Taxonomy" id="360336"/>
    <lineage>
        <taxon>Eukaryota</taxon>
        <taxon>Viridiplantae</taxon>
        <taxon>Streptophyta</taxon>
        <taxon>Embryophyta</taxon>
        <taxon>Tracheophyta</taxon>
        <taxon>Spermatophyta</taxon>
        <taxon>Magnoliopsida</taxon>
        <taxon>eudicotyledons</taxon>
        <taxon>Gunneridae</taxon>
        <taxon>Pentapetalae</taxon>
        <taxon>rosids</taxon>
        <taxon>malvids</taxon>
        <taxon>Myrtales</taxon>
        <taxon>Myrtaceae</taxon>
        <taxon>Myrtoideae</taxon>
        <taxon>Eucalypteae</taxon>
        <taxon>Corymbia</taxon>
    </lineage>
</organism>
<comment type="subcellular location">
    <subcellularLocation>
        <location evidence="1 7">Nucleus</location>
    </subcellularLocation>
</comment>
<accession>A0A8T0CHW3</accession>
<dbReference type="AlphaFoldDB" id="A0A8T0CHW3"/>
<evidence type="ECO:0000256" key="2">
    <source>
        <dbReference type="ARBA" id="ARBA00006378"/>
    </source>
</evidence>
<dbReference type="EMBL" id="MU103165">
    <property type="protein sequence ID" value="KAF7845676.1"/>
    <property type="molecule type" value="Genomic_DNA"/>
</dbReference>
<dbReference type="InterPro" id="IPR038089">
    <property type="entry name" value="Med31_sf"/>
</dbReference>
<keyword evidence="9" id="KW-1185">Reference proteome</keyword>
<evidence type="ECO:0000256" key="6">
    <source>
        <dbReference type="ARBA" id="ARBA00023242"/>
    </source>
</evidence>
<keyword evidence="5 7" id="KW-0804">Transcription</keyword>
<keyword evidence="4 7" id="KW-0010">Activator</keyword>
<dbReference type="InterPro" id="IPR008831">
    <property type="entry name" value="Mediator_Med31"/>
</dbReference>
<comment type="function">
    <text evidence="7">Component of the Mediator complex, a coactivator involved in the regulated transcription of nearly all RNA polymerase II-dependent genes. Mediator functions as a bridge to convey information from gene-specific regulatory proteins to the basal RNA polymerase II transcription machinery. Mediator is recruited to promoters by direct interactions with regulatory proteins and serves as a scaffold for the assembly of a functional preinitiation complex with RNA polymerase II and the general transcription factors.</text>
</comment>
<comment type="caution">
    <text evidence="8">The sequence shown here is derived from an EMBL/GenBank/DDBJ whole genome shotgun (WGS) entry which is preliminary data.</text>
</comment>
<evidence type="ECO:0000313" key="8">
    <source>
        <dbReference type="EMBL" id="KAF7845676.1"/>
    </source>
</evidence>
<comment type="similarity">
    <text evidence="2 7">Belongs to the Mediator complex subunit 31 family.</text>
</comment>
<evidence type="ECO:0000256" key="4">
    <source>
        <dbReference type="ARBA" id="ARBA00023159"/>
    </source>
</evidence>
<comment type="subunit">
    <text evidence="7">Component of the Mediator complex.</text>
</comment>
<evidence type="ECO:0000256" key="1">
    <source>
        <dbReference type="ARBA" id="ARBA00004123"/>
    </source>
</evidence>
<dbReference type="OrthoDB" id="10257739at2759"/>
<evidence type="ECO:0000256" key="5">
    <source>
        <dbReference type="ARBA" id="ARBA00023163"/>
    </source>
</evidence>
<dbReference type="GO" id="GO:0006355">
    <property type="term" value="P:regulation of DNA-templated transcription"/>
    <property type="evidence" value="ECO:0007669"/>
    <property type="project" value="InterPro"/>
</dbReference>
<dbReference type="Proteomes" id="UP000806378">
    <property type="component" value="Unassembled WGS sequence"/>
</dbReference>
<proteinExistence type="inferred from homology"/>